<evidence type="ECO:0000256" key="5">
    <source>
        <dbReference type="ARBA" id="ARBA00023277"/>
    </source>
</evidence>
<feature type="binding site" evidence="8">
    <location>
        <position position="236"/>
    </location>
    <ligand>
        <name>Ca(2+)</name>
        <dbReference type="ChEBI" id="CHEBI:29108"/>
        <label>1</label>
    </ligand>
</feature>
<sequence>MTYKRTLMQYFEWYLPADQTLWKRAAHQAEQLKHDGITTLWLPPAYKGSAGDKDVGYGIYDLYDLGEFNQKGSIPTKYGTKDEYIEAIKCLHDNQIEVIADVVMNHKMGADETEEVMAHEDAGNNRNSEISGSHMITAWTKFTFPNRHAKYSDFTWNWKHFDGTDWDQKTQRSSIYQFEGKEWDRNVDQENGNYDYLMGCDLDFSCPEVREELKKWGSWFLAFTKIDGFRMDALKHIDAYYIPEFLNVMRGQYPNLYAIGEYWNSDVNVLLDYLHKTGNVCHLFDVPLHYQLERASKSNGNFDMRTIFDNTLLKLDPLHAITFVDNHDTQPHQSLESWVDGWFKPIAYALILLHPDSTPCVFYGDVYGIPHDDIAPVDELQRLLLIRKETATGLWHEYLDDPNIIGWTQEGESQGGYAMLASDSAGGEKVMFAGLNHAGEEYLDVMNHRDEVIVIDQEGNGRFLVDGGSVSVWLPRSAYEKIMIEIQ</sequence>
<dbReference type="SUPFAM" id="SSF51445">
    <property type="entry name" value="(Trans)glycosidases"/>
    <property type="match status" value="1"/>
</dbReference>
<protein>
    <submittedName>
        <fullName evidence="10">Alpha-amylase</fullName>
    </submittedName>
</protein>
<dbReference type="InterPro" id="IPR006047">
    <property type="entry name" value="GH13_cat_dom"/>
</dbReference>
<feature type="binding site" evidence="8">
    <location>
        <position position="201"/>
    </location>
    <ligand>
        <name>Ca(2+)</name>
        <dbReference type="ChEBI" id="CHEBI:29108"/>
        <label>1</label>
    </ligand>
</feature>
<evidence type="ECO:0000256" key="4">
    <source>
        <dbReference type="ARBA" id="ARBA00022801"/>
    </source>
</evidence>
<name>A0A318KTY9_9FIRM</name>
<organism evidence="10 11">
    <name type="scientific">Dielma fastidiosa</name>
    <dbReference type="NCBI Taxonomy" id="1034346"/>
    <lineage>
        <taxon>Bacteria</taxon>
        <taxon>Bacillati</taxon>
        <taxon>Bacillota</taxon>
        <taxon>Erysipelotrichia</taxon>
        <taxon>Erysipelotrichales</taxon>
        <taxon>Erysipelotrichaceae</taxon>
        <taxon>Dielma</taxon>
    </lineage>
</organism>
<dbReference type="EMBL" id="QJKH01000014">
    <property type="protein sequence ID" value="PXX76162.1"/>
    <property type="molecule type" value="Genomic_DNA"/>
</dbReference>
<feature type="binding site" evidence="8">
    <location>
        <position position="184"/>
    </location>
    <ligand>
        <name>Ca(2+)</name>
        <dbReference type="ChEBI" id="CHEBI:29108"/>
        <label>2</label>
    </ligand>
</feature>
<dbReference type="Gene3D" id="2.60.40.1180">
    <property type="entry name" value="Golgi alpha-mannosidase II"/>
    <property type="match status" value="1"/>
</dbReference>
<evidence type="ECO:0000259" key="9">
    <source>
        <dbReference type="SMART" id="SM00642"/>
    </source>
</evidence>
<feature type="binding site" evidence="8">
    <location>
        <position position="423"/>
    </location>
    <ligand>
        <name>Ca(2+)</name>
        <dbReference type="ChEBI" id="CHEBI:29108"/>
        <label>3</label>
    </ligand>
</feature>
<feature type="binding site" evidence="8">
    <location>
        <position position="300"/>
    </location>
    <ligand>
        <name>Ca(2+)</name>
        <dbReference type="ChEBI" id="CHEBI:29108"/>
        <label>3</label>
    </ligand>
</feature>
<dbReference type="STRING" id="1034346.GCA_000313565_01801"/>
<comment type="caution">
    <text evidence="10">The sequence shown here is derived from an EMBL/GenBank/DDBJ whole genome shotgun (WGS) entry which is preliminary data.</text>
</comment>
<comment type="cofactor">
    <cofactor evidence="1">
        <name>Ca(2+)</name>
        <dbReference type="ChEBI" id="CHEBI:29108"/>
    </cofactor>
</comment>
<proteinExistence type="inferred from homology"/>
<evidence type="ECO:0000256" key="2">
    <source>
        <dbReference type="ARBA" id="ARBA00008061"/>
    </source>
</evidence>
<feature type="binding site" evidence="8">
    <location>
        <position position="162"/>
    </location>
    <ligand>
        <name>Ca(2+)</name>
        <dbReference type="ChEBI" id="CHEBI:29108"/>
        <label>2</label>
    </ligand>
</feature>
<dbReference type="SMART" id="SM00642">
    <property type="entry name" value="Aamy"/>
    <property type="match status" value="1"/>
</dbReference>
<gene>
    <name evidence="10" type="ORF">DES51_11416</name>
</gene>
<feature type="binding site" evidence="8">
    <location>
        <position position="195"/>
    </location>
    <ligand>
        <name>Ca(2+)</name>
        <dbReference type="ChEBI" id="CHEBI:29108"/>
        <label>1</label>
    </ligand>
</feature>
<dbReference type="AlphaFoldDB" id="A0A318KTY9"/>
<reference evidence="10 11" key="1">
    <citation type="submission" date="2018-05" db="EMBL/GenBank/DDBJ databases">
        <title>Genomic Encyclopedia of Type Strains, Phase IV (KMG-IV): sequencing the most valuable type-strain genomes for metagenomic binning, comparative biology and taxonomic classification.</title>
        <authorList>
            <person name="Goeker M."/>
        </authorList>
    </citation>
    <scope>NUCLEOTIDE SEQUENCE [LARGE SCALE GENOMIC DNA]</scope>
    <source>
        <strain evidence="10 11">JC118</strain>
    </source>
</reference>
<feature type="binding site" evidence="8">
    <location>
        <position position="105"/>
    </location>
    <ligand>
        <name>Ca(2+)</name>
        <dbReference type="ChEBI" id="CHEBI:29108"/>
        <label>1</label>
    </ligand>
</feature>
<dbReference type="GO" id="GO:0005975">
    <property type="term" value="P:carbohydrate metabolic process"/>
    <property type="evidence" value="ECO:0007669"/>
    <property type="project" value="InterPro"/>
</dbReference>
<dbReference type="CDD" id="cd11318">
    <property type="entry name" value="AmyAc_bac_fung_AmyA"/>
    <property type="match status" value="1"/>
</dbReference>
<keyword evidence="4" id="KW-0378">Hydrolase</keyword>
<evidence type="ECO:0000256" key="7">
    <source>
        <dbReference type="PIRSR" id="PIRSR001021-1"/>
    </source>
</evidence>
<dbReference type="SUPFAM" id="SSF51011">
    <property type="entry name" value="Glycosyl hydrolase domain"/>
    <property type="match status" value="1"/>
</dbReference>
<evidence type="ECO:0000313" key="10">
    <source>
        <dbReference type="EMBL" id="PXX76162.1"/>
    </source>
</evidence>
<dbReference type="Pfam" id="PF00128">
    <property type="entry name" value="Alpha-amylase"/>
    <property type="match status" value="1"/>
</dbReference>
<dbReference type="RefSeq" id="WP_022938105.1">
    <property type="nucleotide sequence ID" value="NZ_CABKRQ010000004.1"/>
</dbReference>
<evidence type="ECO:0000256" key="8">
    <source>
        <dbReference type="PIRSR" id="PIRSR001021-2"/>
    </source>
</evidence>
<dbReference type="Gene3D" id="3.20.20.80">
    <property type="entry name" value="Glycosidases"/>
    <property type="match status" value="1"/>
</dbReference>
<dbReference type="Gene3D" id="2.40.30.140">
    <property type="match status" value="1"/>
</dbReference>
<evidence type="ECO:0000256" key="6">
    <source>
        <dbReference type="ARBA" id="ARBA00023295"/>
    </source>
</evidence>
<keyword evidence="11" id="KW-1185">Reference proteome</keyword>
<evidence type="ECO:0000313" key="11">
    <source>
        <dbReference type="Proteomes" id="UP000247612"/>
    </source>
</evidence>
<feature type="domain" description="Glycosyl hydrolase family 13 catalytic" evidence="9">
    <location>
        <begin position="5"/>
        <end position="387"/>
    </location>
</feature>
<dbReference type="PANTHER" id="PTHR43447">
    <property type="entry name" value="ALPHA-AMYLASE"/>
    <property type="match status" value="1"/>
</dbReference>
<feature type="binding site" evidence="8">
    <location>
        <position position="203"/>
    </location>
    <ligand>
        <name>Ca(2+)</name>
        <dbReference type="ChEBI" id="CHEBI:29108"/>
        <label>2</label>
    </ligand>
</feature>
<feature type="active site" description="Nucleophile" evidence="7">
    <location>
        <position position="232"/>
    </location>
</feature>
<keyword evidence="6" id="KW-0326">Glycosidase</keyword>
<keyword evidence="8" id="KW-0106">Calcium</keyword>
<keyword evidence="3 8" id="KW-0479">Metal-binding</keyword>
<accession>A0A318KTY9</accession>
<keyword evidence="5" id="KW-0119">Carbohydrate metabolism</keyword>
<feature type="active site" description="Proton donor" evidence="7">
    <location>
        <position position="261"/>
    </location>
</feature>
<dbReference type="PIRSF" id="PIRSF001021">
    <property type="entry name" value="Alph-amls_thrmst"/>
    <property type="match status" value="1"/>
</dbReference>
<evidence type="ECO:0000256" key="1">
    <source>
        <dbReference type="ARBA" id="ARBA00001913"/>
    </source>
</evidence>
<dbReference type="Proteomes" id="UP000247612">
    <property type="component" value="Unassembled WGS sequence"/>
</dbReference>
<dbReference type="InterPro" id="IPR013776">
    <property type="entry name" value="A-amylase_thermo"/>
</dbReference>
<dbReference type="InterPro" id="IPR013780">
    <property type="entry name" value="Glyco_hydro_b"/>
</dbReference>
<dbReference type="GO" id="GO:0005509">
    <property type="term" value="F:calcium ion binding"/>
    <property type="evidence" value="ECO:0007669"/>
    <property type="project" value="InterPro"/>
</dbReference>
<dbReference type="NCBIfam" id="NF006968">
    <property type="entry name" value="PRK09441.1-1"/>
    <property type="match status" value="1"/>
</dbReference>
<dbReference type="OrthoDB" id="9805159at2"/>
<evidence type="ECO:0000256" key="3">
    <source>
        <dbReference type="ARBA" id="ARBA00022723"/>
    </source>
</evidence>
<dbReference type="InterPro" id="IPR017853">
    <property type="entry name" value="GH"/>
</dbReference>
<dbReference type="GO" id="GO:0004553">
    <property type="term" value="F:hydrolase activity, hydrolyzing O-glycosyl compounds"/>
    <property type="evidence" value="ECO:0007669"/>
    <property type="project" value="InterPro"/>
</dbReference>
<dbReference type="NCBIfam" id="NF006969">
    <property type="entry name" value="PRK09441.1-2"/>
    <property type="match status" value="1"/>
</dbReference>
<comment type="similarity">
    <text evidence="2">Belongs to the glycosyl hydrolase 13 family.</text>
</comment>